<dbReference type="KEGG" id="siw:GH266_01225"/>
<dbReference type="Pfam" id="PF06568">
    <property type="entry name" value="YjiS-like"/>
    <property type="match status" value="1"/>
</dbReference>
<gene>
    <name evidence="2" type="ORF">GH266_01225</name>
    <name evidence="3" type="ORF">SAMN05421512_104171</name>
</gene>
<dbReference type="RefSeq" id="WP_067333458.1">
    <property type="nucleotide sequence ID" value="NZ_CP046908.1"/>
</dbReference>
<dbReference type="Proteomes" id="UP000435648">
    <property type="component" value="Chromosome"/>
</dbReference>
<name>A0A285S804_9HYPH</name>
<dbReference type="STRING" id="538381.GCA_001696535_00222"/>
<feature type="domain" description="YjiS-like" evidence="1">
    <location>
        <begin position="5"/>
        <end position="40"/>
    </location>
</feature>
<organism evidence="3 4">
    <name type="scientific">Stappia indica</name>
    <dbReference type="NCBI Taxonomy" id="538381"/>
    <lineage>
        <taxon>Bacteria</taxon>
        <taxon>Pseudomonadati</taxon>
        <taxon>Pseudomonadota</taxon>
        <taxon>Alphaproteobacteria</taxon>
        <taxon>Hyphomicrobiales</taxon>
        <taxon>Stappiaceae</taxon>
        <taxon>Stappia</taxon>
    </lineage>
</organism>
<dbReference type="InterPro" id="IPR009506">
    <property type="entry name" value="YjiS-like"/>
</dbReference>
<evidence type="ECO:0000313" key="5">
    <source>
        <dbReference type="Proteomes" id="UP000435648"/>
    </source>
</evidence>
<dbReference type="EMBL" id="CP046908">
    <property type="protein sequence ID" value="QGZ33249.1"/>
    <property type="molecule type" value="Genomic_DNA"/>
</dbReference>
<proteinExistence type="predicted"/>
<evidence type="ECO:0000313" key="3">
    <source>
        <dbReference type="EMBL" id="SOC03549.1"/>
    </source>
</evidence>
<accession>A0A285S804</accession>
<keyword evidence="4" id="KW-1185">Reference proteome</keyword>
<reference evidence="3 4" key="1">
    <citation type="submission" date="2017-08" db="EMBL/GenBank/DDBJ databases">
        <authorList>
            <person name="de Groot N.N."/>
        </authorList>
    </citation>
    <scope>NUCLEOTIDE SEQUENCE [LARGE SCALE GENOMIC DNA]</scope>
    <source>
        <strain evidence="3 4">USBA 352</strain>
    </source>
</reference>
<dbReference type="OrthoDB" id="8116725at2"/>
<reference evidence="2 5" key="2">
    <citation type="submission" date="2019-12" db="EMBL/GenBank/DDBJ databases">
        <title>The genome of Stappia indica PHM037.</title>
        <authorList>
            <person name="Kacar D."/>
            <person name="Galan B."/>
            <person name="Canedo L."/>
            <person name="Rodriguez P."/>
            <person name="de la Calle F."/>
            <person name="Garcia J.L."/>
        </authorList>
    </citation>
    <scope>NUCLEOTIDE SEQUENCE [LARGE SCALE GENOMIC DNA]</scope>
    <source>
        <strain evidence="2 5">PHM037</strain>
    </source>
</reference>
<evidence type="ECO:0000259" key="1">
    <source>
        <dbReference type="Pfam" id="PF06568"/>
    </source>
</evidence>
<evidence type="ECO:0000313" key="2">
    <source>
        <dbReference type="EMBL" id="QGZ33249.1"/>
    </source>
</evidence>
<protein>
    <submittedName>
        <fullName evidence="2">DUF1127 domain-containing protein</fullName>
    </submittedName>
</protein>
<sequence>MFTTLARKYRNWRAYNSTVTELSRLTPRELDDLGISRGEIPAVARRAVIG</sequence>
<dbReference type="EMBL" id="OBML01000004">
    <property type="protein sequence ID" value="SOC03549.1"/>
    <property type="molecule type" value="Genomic_DNA"/>
</dbReference>
<dbReference type="Proteomes" id="UP000219331">
    <property type="component" value="Unassembled WGS sequence"/>
</dbReference>
<evidence type="ECO:0000313" key="4">
    <source>
        <dbReference type="Proteomes" id="UP000219331"/>
    </source>
</evidence>
<dbReference type="AlphaFoldDB" id="A0A285S804"/>